<dbReference type="AlphaFoldDB" id="A0A1Y2AG00"/>
<protein>
    <submittedName>
        <fullName evidence="2">Uncharacterized protein</fullName>
    </submittedName>
</protein>
<dbReference type="STRING" id="71784.A0A1Y2AG00"/>
<gene>
    <name evidence="2" type="ORF">BCR39DRAFT_63906</name>
</gene>
<evidence type="ECO:0000256" key="1">
    <source>
        <dbReference type="SAM" id="MobiDB-lite"/>
    </source>
</evidence>
<comment type="caution">
    <text evidence="2">The sequence shown here is derived from an EMBL/GenBank/DDBJ whole genome shotgun (WGS) entry which is preliminary data.</text>
</comment>
<evidence type="ECO:0000313" key="2">
    <source>
        <dbReference type="EMBL" id="ORY21364.1"/>
    </source>
</evidence>
<name>A0A1Y2AG00_9TREE</name>
<evidence type="ECO:0000313" key="3">
    <source>
        <dbReference type="Proteomes" id="UP000193986"/>
    </source>
</evidence>
<keyword evidence="3" id="KW-1185">Reference proteome</keyword>
<organism evidence="2 3">
    <name type="scientific">Naematelia encephala</name>
    <dbReference type="NCBI Taxonomy" id="71784"/>
    <lineage>
        <taxon>Eukaryota</taxon>
        <taxon>Fungi</taxon>
        <taxon>Dikarya</taxon>
        <taxon>Basidiomycota</taxon>
        <taxon>Agaricomycotina</taxon>
        <taxon>Tremellomycetes</taxon>
        <taxon>Tremellales</taxon>
        <taxon>Naemateliaceae</taxon>
        <taxon>Naematelia</taxon>
    </lineage>
</organism>
<proteinExistence type="predicted"/>
<dbReference type="OrthoDB" id="429520at2759"/>
<dbReference type="Proteomes" id="UP000193986">
    <property type="component" value="Unassembled WGS sequence"/>
</dbReference>
<reference evidence="2 3" key="1">
    <citation type="submission" date="2016-07" db="EMBL/GenBank/DDBJ databases">
        <title>Pervasive Adenine N6-methylation of Active Genes in Fungi.</title>
        <authorList>
            <consortium name="DOE Joint Genome Institute"/>
            <person name="Mondo S.J."/>
            <person name="Dannebaum R.O."/>
            <person name="Kuo R.C."/>
            <person name="Labutti K."/>
            <person name="Haridas S."/>
            <person name="Kuo A."/>
            <person name="Salamov A."/>
            <person name="Ahrendt S.R."/>
            <person name="Lipzen A."/>
            <person name="Sullivan W."/>
            <person name="Andreopoulos W.B."/>
            <person name="Clum A."/>
            <person name="Lindquist E."/>
            <person name="Daum C."/>
            <person name="Ramamoorthy G.K."/>
            <person name="Gryganskyi A."/>
            <person name="Culley D."/>
            <person name="Magnuson J.K."/>
            <person name="James T.Y."/>
            <person name="O'Malley M.A."/>
            <person name="Stajich J.E."/>
            <person name="Spatafora J.W."/>
            <person name="Visel A."/>
            <person name="Grigoriev I.V."/>
        </authorList>
    </citation>
    <scope>NUCLEOTIDE SEQUENCE [LARGE SCALE GENOMIC DNA]</scope>
    <source>
        <strain evidence="2 3">68-887.2</strain>
    </source>
</reference>
<accession>A0A1Y2AG00</accession>
<sequence>MKIFDPLPSPPELLRTFHTTSFSRLSPAEQATAASGAPGAKLYTPNQILLEEDLVVASVGIKVVAWRAGVAKSKGTGTGKGVASGDRRKSGGGRSDARTEARTMDVRKLHAEAADDDQELFAPHTPSRSERQHLAAMDQLGLEDADDALQYALMLSMEQDSASASGGNEGESASMMNDDVDVDQAVRAVEEFKQREADELRAAMELIRQSEEARRT</sequence>
<feature type="region of interest" description="Disordered" evidence="1">
    <location>
        <begin position="73"/>
        <end position="103"/>
    </location>
</feature>
<feature type="compositionally biased region" description="Basic and acidic residues" evidence="1">
    <location>
        <begin position="85"/>
        <end position="103"/>
    </location>
</feature>
<dbReference type="InParanoid" id="A0A1Y2AG00"/>
<dbReference type="EMBL" id="MCFC01000112">
    <property type="protein sequence ID" value="ORY21364.1"/>
    <property type="molecule type" value="Genomic_DNA"/>
</dbReference>